<dbReference type="EMBL" id="UWOC01000182">
    <property type="protein sequence ID" value="VCU10906.1"/>
    <property type="molecule type" value="Genomic_DNA"/>
</dbReference>
<dbReference type="InterPro" id="IPR011101">
    <property type="entry name" value="DUF5131"/>
</dbReference>
<protein>
    <recommendedName>
        <fullName evidence="3">Phage Gp37/Gp68 family protein</fullName>
    </recommendedName>
</protein>
<evidence type="ECO:0000313" key="1">
    <source>
        <dbReference type="EMBL" id="VCU10906.1"/>
    </source>
</evidence>
<name>A0A447D034_9BRAD</name>
<accession>A0A447D034</accession>
<dbReference type="RefSeq" id="WP_129610953.1">
    <property type="nucleotide sequence ID" value="NZ_UWOC01000182.1"/>
</dbReference>
<reference evidence="2" key="1">
    <citation type="submission" date="2018-10" db="EMBL/GenBank/DDBJ databases">
        <authorList>
            <person name="Peiro R."/>
            <person name="Begona"/>
            <person name="Cbmso G."/>
            <person name="Lopez M."/>
            <person name="Gonzalez S."/>
            <person name="Sacristan E."/>
            <person name="Castillo E."/>
        </authorList>
    </citation>
    <scope>NUCLEOTIDE SEQUENCE [LARGE SCALE GENOMIC DNA]</scope>
</reference>
<dbReference type="AlphaFoldDB" id="A0A447D034"/>
<sequence length="309" mass="34758">MAGRSKIEWTDSTFNPWVGCTKVARGKGAPSACDFCYAEKWAKRSGQVEWGNHSRRRTTDAYWRSPLSWNGRASAFQAAYRRRQRVFCASLADVFDNQVDPAWRADLFSLIRTCDQLDWQLLTKRPQNILKMLPPDWGDGYPNVWLGTTTEDALAYKQRVPFLLDVPAAIHFVSYEPAIGPIERLVVDGRCPDWVIIGGESGVRSDRFRPTNPQWVRDAIIECCRVGAAPFLKQWGSYKNNPLVVEEGLIESQAIDIDPPENGKGGGKLDGVLWREFPEVKSRNKQASVLRLRGARNASKGLGAIYAGR</sequence>
<organism evidence="1 2">
    <name type="scientific">Rhodoplanes serenus</name>
    <dbReference type="NCBI Taxonomy" id="200615"/>
    <lineage>
        <taxon>Bacteria</taxon>
        <taxon>Pseudomonadati</taxon>
        <taxon>Pseudomonadota</taxon>
        <taxon>Alphaproteobacteria</taxon>
        <taxon>Hyphomicrobiales</taxon>
        <taxon>Nitrobacteraceae</taxon>
        <taxon>Rhodoplanes</taxon>
    </lineage>
</organism>
<dbReference type="Proteomes" id="UP000289200">
    <property type="component" value="Unassembled WGS sequence"/>
</dbReference>
<comment type="caution">
    <text evidence="1">The sequence shown here is derived from an EMBL/GenBank/DDBJ whole genome shotgun (WGS) entry which is preliminary data.</text>
</comment>
<keyword evidence="2" id="KW-1185">Reference proteome</keyword>
<dbReference type="Pfam" id="PF07505">
    <property type="entry name" value="DUF5131"/>
    <property type="match status" value="1"/>
</dbReference>
<evidence type="ECO:0000313" key="2">
    <source>
        <dbReference type="Proteomes" id="UP000289200"/>
    </source>
</evidence>
<gene>
    <name evidence="1" type="ORF">RHODGE_RHODGE_04110</name>
</gene>
<evidence type="ECO:0008006" key="3">
    <source>
        <dbReference type="Google" id="ProtNLM"/>
    </source>
</evidence>
<dbReference type="OrthoDB" id="9787478at2"/>
<proteinExistence type="predicted"/>